<feature type="compositionally biased region" description="Basic and acidic residues" evidence="1">
    <location>
        <begin position="55"/>
        <end position="69"/>
    </location>
</feature>
<accession>A0A381SLU8</accession>
<evidence type="ECO:0000256" key="1">
    <source>
        <dbReference type="SAM" id="MobiDB-lite"/>
    </source>
</evidence>
<name>A0A381SLU8_9ZZZZ</name>
<gene>
    <name evidence="2" type="ORF">METZ01_LOCUS57869</name>
</gene>
<proteinExistence type="predicted"/>
<feature type="region of interest" description="Disordered" evidence="1">
    <location>
        <begin position="36"/>
        <end position="80"/>
    </location>
</feature>
<reference evidence="2" key="1">
    <citation type="submission" date="2018-05" db="EMBL/GenBank/DDBJ databases">
        <authorList>
            <person name="Lanie J.A."/>
            <person name="Ng W.-L."/>
            <person name="Kazmierczak K.M."/>
            <person name="Andrzejewski T.M."/>
            <person name="Davidsen T.M."/>
            <person name="Wayne K.J."/>
            <person name="Tettelin H."/>
            <person name="Glass J.I."/>
            <person name="Rusch D."/>
            <person name="Podicherti R."/>
            <person name="Tsui H.-C.T."/>
            <person name="Winkler M.E."/>
        </authorList>
    </citation>
    <scope>NUCLEOTIDE SEQUENCE</scope>
</reference>
<organism evidence="2">
    <name type="scientific">marine metagenome</name>
    <dbReference type="NCBI Taxonomy" id="408172"/>
    <lineage>
        <taxon>unclassified sequences</taxon>
        <taxon>metagenomes</taxon>
        <taxon>ecological metagenomes</taxon>
    </lineage>
</organism>
<protein>
    <submittedName>
        <fullName evidence="2">Uncharacterized protein</fullName>
    </submittedName>
</protein>
<dbReference type="EMBL" id="UINC01003289">
    <property type="protein sequence ID" value="SVA05015.1"/>
    <property type="molecule type" value="Genomic_DNA"/>
</dbReference>
<evidence type="ECO:0000313" key="2">
    <source>
        <dbReference type="EMBL" id="SVA05015.1"/>
    </source>
</evidence>
<dbReference type="AlphaFoldDB" id="A0A381SLU8"/>
<sequence>MAHVIAGTAAEILGEYSKQCILEGAMGDEARKAYIGGMDNSTKETPPIEEVPAPKNDEVKNDQPKKENKNPITWDDLINK</sequence>